<evidence type="ECO:0000259" key="6">
    <source>
        <dbReference type="PROSITE" id="PS51294"/>
    </source>
</evidence>
<dbReference type="PROSITE" id="PS50090">
    <property type="entry name" value="MYB_LIKE"/>
    <property type="match status" value="2"/>
</dbReference>
<protein>
    <recommendedName>
        <fullName evidence="9">Myb-like DNA-binding domain containing protein</fullName>
    </recommendedName>
</protein>
<evidence type="ECO:0000313" key="7">
    <source>
        <dbReference type="EMBL" id="KAK8881560.1"/>
    </source>
</evidence>
<organism evidence="7 8">
    <name type="scientific">Tritrichomonas musculus</name>
    <dbReference type="NCBI Taxonomy" id="1915356"/>
    <lineage>
        <taxon>Eukaryota</taxon>
        <taxon>Metamonada</taxon>
        <taxon>Parabasalia</taxon>
        <taxon>Tritrichomonadida</taxon>
        <taxon>Tritrichomonadidae</taxon>
        <taxon>Tritrichomonas</taxon>
    </lineage>
</organism>
<evidence type="ECO:0000256" key="4">
    <source>
        <dbReference type="ARBA" id="ARBA00023242"/>
    </source>
</evidence>
<name>A0ABR2JS06_9EUKA</name>
<keyword evidence="2" id="KW-0238">DNA-binding</keyword>
<dbReference type="Gene3D" id="1.10.10.60">
    <property type="entry name" value="Homeodomain-like"/>
    <property type="match status" value="2"/>
</dbReference>
<comment type="caution">
    <text evidence="7">The sequence shown here is derived from an EMBL/GenBank/DDBJ whole genome shotgun (WGS) entry which is preliminary data.</text>
</comment>
<feature type="domain" description="HTH myb-type" evidence="6">
    <location>
        <begin position="17"/>
        <end position="70"/>
    </location>
</feature>
<dbReference type="InterPro" id="IPR051575">
    <property type="entry name" value="Myb-like_DNA-bd"/>
</dbReference>
<feature type="domain" description="HTH myb-type" evidence="6">
    <location>
        <begin position="73"/>
        <end position="121"/>
    </location>
</feature>
<dbReference type="PANTHER" id="PTHR46621">
    <property type="entry name" value="SNRNA-ACTIVATING PROTEIN COMPLEX SUBUNIT 4"/>
    <property type="match status" value="1"/>
</dbReference>
<dbReference type="SMART" id="SM00717">
    <property type="entry name" value="SANT"/>
    <property type="match status" value="2"/>
</dbReference>
<reference evidence="7 8" key="1">
    <citation type="submission" date="2024-04" db="EMBL/GenBank/DDBJ databases">
        <title>Tritrichomonas musculus Genome.</title>
        <authorList>
            <person name="Alves-Ferreira E."/>
            <person name="Grigg M."/>
            <person name="Lorenzi H."/>
            <person name="Galac M."/>
        </authorList>
    </citation>
    <scope>NUCLEOTIDE SEQUENCE [LARGE SCALE GENOMIC DNA]</scope>
    <source>
        <strain evidence="7 8">EAF2021</strain>
    </source>
</reference>
<dbReference type="PROSITE" id="PS51294">
    <property type="entry name" value="HTH_MYB"/>
    <property type="match status" value="2"/>
</dbReference>
<dbReference type="EMBL" id="JAPFFF010000010">
    <property type="protein sequence ID" value="KAK8881560.1"/>
    <property type="molecule type" value="Genomic_DNA"/>
</dbReference>
<evidence type="ECO:0008006" key="9">
    <source>
        <dbReference type="Google" id="ProtNLM"/>
    </source>
</evidence>
<evidence type="ECO:0000256" key="3">
    <source>
        <dbReference type="ARBA" id="ARBA00023163"/>
    </source>
</evidence>
<dbReference type="SUPFAM" id="SSF46689">
    <property type="entry name" value="Homeodomain-like"/>
    <property type="match status" value="1"/>
</dbReference>
<keyword evidence="8" id="KW-1185">Reference proteome</keyword>
<keyword evidence="3" id="KW-0804">Transcription</keyword>
<dbReference type="InterPro" id="IPR009057">
    <property type="entry name" value="Homeodomain-like_sf"/>
</dbReference>
<dbReference type="Pfam" id="PF00249">
    <property type="entry name" value="Myb_DNA-binding"/>
    <property type="match status" value="2"/>
</dbReference>
<accession>A0ABR2JS06</accession>
<dbReference type="InterPro" id="IPR001005">
    <property type="entry name" value="SANT/Myb"/>
</dbReference>
<feature type="domain" description="Myb-like" evidence="5">
    <location>
        <begin position="15"/>
        <end position="66"/>
    </location>
</feature>
<dbReference type="PANTHER" id="PTHR46621:SF1">
    <property type="entry name" value="SNRNA-ACTIVATING PROTEIN COMPLEX SUBUNIT 4"/>
    <property type="match status" value="1"/>
</dbReference>
<evidence type="ECO:0000259" key="5">
    <source>
        <dbReference type="PROSITE" id="PS50090"/>
    </source>
</evidence>
<dbReference type="Proteomes" id="UP001470230">
    <property type="component" value="Unassembled WGS sequence"/>
</dbReference>
<evidence type="ECO:0000313" key="8">
    <source>
        <dbReference type="Proteomes" id="UP001470230"/>
    </source>
</evidence>
<feature type="domain" description="Myb-like" evidence="5">
    <location>
        <begin position="67"/>
        <end position="117"/>
    </location>
</feature>
<sequence length="189" mass="22470">MSYLIIPQIPLTAIQTSLIRKKFTEKEDSVIVHLVNNYGPKNWDQIALMLPGRTGRQCRDRYFNYLMPGYFYGEWTKEEDILLNKKFNEMGRQWAKMKPFFPGRSAICIKNRWEYFLSKHNQYSNNDNKSKIQEEKHDMSDEIIEYNKQMDLIPPLKTKTIPIHKIKNGINIATQTCESYLLTHKNENM</sequence>
<dbReference type="InterPro" id="IPR017930">
    <property type="entry name" value="Myb_dom"/>
</dbReference>
<keyword evidence="4" id="KW-0539">Nucleus</keyword>
<dbReference type="CDD" id="cd00167">
    <property type="entry name" value="SANT"/>
    <property type="match status" value="2"/>
</dbReference>
<gene>
    <name evidence="7" type="ORF">M9Y10_004304</name>
</gene>
<keyword evidence="1" id="KW-0805">Transcription regulation</keyword>
<proteinExistence type="predicted"/>
<evidence type="ECO:0000256" key="2">
    <source>
        <dbReference type="ARBA" id="ARBA00023125"/>
    </source>
</evidence>
<evidence type="ECO:0000256" key="1">
    <source>
        <dbReference type="ARBA" id="ARBA00023015"/>
    </source>
</evidence>